<dbReference type="Gene3D" id="1.10.3730.20">
    <property type="match status" value="1"/>
</dbReference>
<organism evidence="3 4">
    <name type="scientific">Salibacter halophilus</name>
    <dbReference type="NCBI Taxonomy" id="1803916"/>
    <lineage>
        <taxon>Bacteria</taxon>
        <taxon>Pseudomonadati</taxon>
        <taxon>Bacteroidota</taxon>
        <taxon>Flavobacteriia</taxon>
        <taxon>Flavobacteriales</taxon>
        <taxon>Salibacteraceae</taxon>
        <taxon>Salibacter</taxon>
    </lineage>
</organism>
<feature type="transmembrane region" description="Helical" evidence="1">
    <location>
        <begin position="261"/>
        <end position="280"/>
    </location>
</feature>
<dbReference type="OrthoDB" id="1524053at2"/>
<dbReference type="GO" id="GO:0016020">
    <property type="term" value="C:membrane"/>
    <property type="evidence" value="ECO:0007669"/>
    <property type="project" value="InterPro"/>
</dbReference>
<keyword evidence="1" id="KW-1133">Transmembrane helix</keyword>
<sequence>MIYLILSIASSTLLFVIFRWIGVARINNFQAVAINYWVAGLLGLGLFFRDVPEFTAKSDNLITSGAMGILFITIFYFMVRTTQEYGISVGSVANKMAVVIPTVVAIFLYSEPVNSWKVIGILLAIVSLYLTNKKKGKDSSKYIGLFPIIVFLGSGLIDTILNYAAFKLVREFEGIFTSFIFLSAGILGAIAILFKREKLQNKALIGGLVLGTVNFGSIYFILKTLNADILGASAIFPINNLSIVLCSTFVSASFFKEKLSLLNILGILFAIASIAILGFLSHG</sequence>
<evidence type="ECO:0000259" key="2">
    <source>
        <dbReference type="Pfam" id="PF00892"/>
    </source>
</evidence>
<dbReference type="InterPro" id="IPR000620">
    <property type="entry name" value="EamA_dom"/>
</dbReference>
<feature type="transmembrane region" description="Helical" evidence="1">
    <location>
        <begin position="234"/>
        <end position="254"/>
    </location>
</feature>
<feature type="transmembrane region" description="Helical" evidence="1">
    <location>
        <begin position="6"/>
        <end position="22"/>
    </location>
</feature>
<feature type="transmembrane region" description="Helical" evidence="1">
    <location>
        <begin position="143"/>
        <end position="163"/>
    </location>
</feature>
<feature type="domain" description="EamA" evidence="2">
    <location>
        <begin position="2"/>
        <end position="132"/>
    </location>
</feature>
<comment type="caution">
    <text evidence="3">The sequence shown here is derived from an EMBL/GenBank/DDBJ whole genome shotgun (WGS) entry which is preliminary data.</text>
</comment>
<evidence type="ECO:0000313" key="3">
    <source>
        <dbReference type="EMBL" id="KAB1061992.1"/>
    </source>
</evidence>
<feature type="transmembrane region" description="Helical" evidence="1">
    <location>
        <begin position="203"/>
        <end position="222"/>
    </location>
</feature>
<feature type="transmembrane region" description="Helical" evidence="1">
    <location>
        <begin position="175"/>
        <end position="194"/>
    </location>
</feature>
<dbReference type="SUPFAM" id="SSF103481">
    <property type="entry name" value="Multidrug resistance efflux transporter EmrE"/>
    <property type="match status" value="2"/>
</dbReference>
<feature type="transmembrane region" description="Helical" evidence="1">
    <location>
        <begin position="115"/>
        <end position="131"/>
    </location>
</feature>
<proteinExistence type="predicted"/>
<feature type="transmembrane region" description="Helical" evidence="1">
    <location>
        <begin position="91"/>
        <end position="109"/>
    </location>
</feature>
<dbReference type="InterPro" id="IPR037185">
    <property type="entry name" value="EmrE-like"/>
</dbReference>
<protein>
    <submittedName>
        <fullName evidence="3">EamA family transporter</fullName>
    </submittedName>
</protein>
<gene>
    <name evidence="3" type="ORF">F3059_13020</name>
</gene>
<evidence type="ECO:0000313" key="4">
    <source>
        <dbReference type="Proteomes" id="UP000435357"/>
    </source>
</evidence>
<evidence type="ECO:0000256" key="1">
    <source>
        <dbReference type="SAM" id="Phobius"/>
    </source>
</evidence>
<name>A0A6N6M1H9_9FLAO</name>
<reference evidence="3 4" key="1">
    <citation type="submission" date="2019-09" db="EMBL/GenBank/DDBJ databases">
        <title>Genomes of Cryomorphaceae.</title>
        <authorList>
            <person name="Bowman J.P."/>
        </authorList>
    </citation>
    <scope>NUCLEOTIDE SEQUENCE [LARGE SCALE GENOMIC DNA]</scope>
    <source>
        <strain evidence="3 4">KCTC 52047</strain>
    </source>
</reference>
<dbReference type="AlphaFoldDB" id="A0A6N6M1H9"/>
<keyword evidence="4" id="KW-1185">Reference proteome</keyword>
<keyword evidence="1" id="KW-0812">Transmembrane</keyword>
<dbReference type="Pfam" id="PF00892">
    <property type="entry name" value="EamA"/>
    <property type="match status" value="1"/>
</dbReference>
<keyword evidence="1" id="KW-0472">Membrane</keyword>
<feature type="transmembrane region" description="Helical" evidence="1">
    <location>
        <begin position="60"/>
        <end position="79"/>
    </location>
</feature>
<dbReference type="EMBL" id="WACR01000013">
    <property type="protein sequence ID" value="KAB1061992.1"/>
    <property type="molecule type" value="Genomic_DNA"/>
</dbReference>
<feature type="transmembrane region" description="Helical" evidence="1">
    <location>
        <begin position="29"/>
        <end position="48"/>
    </location>
</feature>
<accession>A0A6N6M1H9</accession>
<dbReference type="Proteomes" id="UP000435357">
    <property type="component" value="Unassembled WGS sequence"/>
</dbReference>
<dbReference type="RefSeq" id="WP_151169987.1">
    <property type="nucleotide sequence ID" value="NZ_WACR01000013.1"/>
</dbReference>